<dbReference type="SUPFAM" id="SSF57850">
    <property type="entry name" value="RING/U-box"/>
    <property type="match status" value="1"/>
</dbReference>
<evidence type="ECO:0000313" key="8">
    <source>
        <dbReference type="Proteomes" id="UP000005408"/>
    </source>
</evidence>
<dbReference type="EnsemblMetazoa" id="G4846.3">
    <property type="protein sequence ID" value="G4846.3:cds"/>
    <property type="gene ID" value="G4846"/>
</dbReference>
<dbReference type="AlphaFoldDB" id="A0A8W8N8V9"/>
<dbReference type="PANTHER" id="PTHR45798:SF97">
    <property type="entry name" value="ALCOHOL-SENSITIVE RING FINGER PROTEIN 1"/>
    <property type="match status" value="1"/>
</dbReference>
<sequence length="199" mass="22127">MADRFRYNVVACAFWIIAVATVVCSASFASVCLIGVGGCCYGYTCVLLETATICLVIASLLMTFCHCYRQKIKNEASPSFYVESMNLSSETNINTRYSPVPLNILTKMEEYRDDLLQAVPEADIPAEFECAICNDGKTEQVSQLSCDHYFHKACVLKWFISNSKHTCPICRSCQIPANHLLIITVLPGISSRPIRTSQL</sequence>
<feature type="transmembrane region" description="Helical" evidence="5">
    <location>
        <begin position="41"/>
        <end position="64"/>
    </location>
</feature>
<keyword evidence="8" id="KW-1185">Reference proteome</keyword>
<keyword evidence="1" id="KW-0479">Metal-binding</keyword>
<dbReference type="Pfam" id="PF13639">
    <property type="entry name" value="zf-RING_2"/>
    <property type="match status" value="1"/>
</dbReference>
<dbReference type="Gene3D" id="3.30.40.10">
    <property type="entry name" value="Zinc/RING finger domain, C3HC4 (zinc finger)"/>
    <property type="match status" value="1"/>
</dbReference>
<keyword evidence="5" id="KW-0812">Transmembrane</keyword>
<keyword evidence="2 4" id="KW-0863">Zinc-finger</keyword>
<dbReference type="GO" id="GO:0008270">
    <property type="term" value="F:zinc ion binding"/>
    <property type="evidence" value="ECO:0007669"/>
    <property type="project" value="UniProtKB-KW"/>
</dbReference>
<evidence type="ECO:0000256" key="5">
    <source>
        <dbReference type="SAM" id="Phobius"/>
    </source>
</evidence>
<evidence type="ECO:0000256" key="2">
    <source>
        <dbReference type="ARBA" id="ARBA00022771"/>
    </source>
</evidence>
<evidence type="ECO:0000259" key="6">
    <source>
        <dbReference type="PROSITE" id="PS50089"/>
    </source>
</evidence>
<protein>
    <recommendedName>
        <fullName evidence="6">RING-type domain-containing protein</fullName>
    </recommendedName>
</protein>
<feature type="domain" description="RING-type" evidence="6">
    <location>
        <begin position="130"/>
        <end position="171"/>
    </location>
</feature>
<dbReference type="PANTHER" id="PTHR45798">
    <property type="entry name" value="RING-H2 FINGER PROTEIN ATL61-RELATED-RELATED"/>
    <property type="match status" value="1"/>
</dbReference>
<dbReference type="EnsemblMetazoa" id="G4846.2">
    <property type="protein sequence ID" value="G4846.2:cds"/>
    <property type="gene ID" value="G4846"/>
</dbReference>
<evidence type="ECO:0000313" key="7">
    <source>
        <dbReference type="EnsemblMetazoa" id="G4846.3:cds"/>
    </source>
</evidence>
<evidence type="ECO:0000256" key="3">
    <source>
        <dbReference type="ARBA" id="ARBA00022833"/>
    </source>
</evidence>
<keyword evidence="5" id="KW-0472">Membrane</keyword>
<accession>A0A8W8N8V9</accession>
<name>A0A8W8N8V9_MAGGI</name>
<reference evidence="7" key="1">
    <citation type="submission" date="2022-08" db="UniProtKB">
        <authorList>
            <consortium name="EnsemblMetazoa"/>
        </authorList>
    </citation>
    <scope>IDENTIFICATION</scope>
    <source>
        <strain evidence="7">05x7-T-G4-1.051#20</strain>
    </source>
</reference>
<dbReference type="EnsemblMetazoa" id="G4846.4">
    <property type="protein sequence ID" value="G4846.4:cds"/>
    <property type="gene ID" value="G4846"/>
</dbReference>
<organism evidence="7 8">
    <name type="scientific">Magallana gigas</name>
    <name type="common">Pacific oyster</name>
    <name type="synonym">Crassostrea gigas</name>
    <dbReference type="NCBI Taxonomy" id="29159"/>
    <lineage>
        <taxon>Eukaryota</taxon>
        <taxon>Metazoa</taxon>
        <taxon>Spiralia</taxon>
        <taxon>Lophotrochozoa</taxon>
        <taxon>Mollusca</taxon>
        <taxon>Bivalvia</taxon>
        <taxon>Autobranchia</taxon>
        <taxon>Pteriomorphia</taxon>
        <taxon>Ostreida</taxon>
        <taxon>Ostreoidea</taxon>
        <taxon>Ostreidae</taxon>
        <taxon>Magallana</taxon>
    </lineage>
</organism>
<keyword evidence="3" id="KW-0862">Zinc</keyword>
<evidence type="ECO:0000256" key="4">
    <source>
        <dbReference type="PROSITE-ProRule" id="PRU00175"/>
    </source>
</evidence>
<dbReference type="PROSITE" id="PS50089">
    <property type="entry name" value="ZF_RING_2"/>
    <property type="match status" value="1"/>
</dbReference>
<dbReference type="SMART" id="SM00184">
    <property type="entry name" value="RING"/>
    <property type="match status" value="1"/>
</dbReference>
<dbReference type="InterPro" id="IPR052788">
    <property type="entry name" value="RING-type_E3_ligase_ATL"/>
</dbReference>
<dbReference type="InterPro" id="IPR013083">
    <property type="entry name" value="Znf_RING/FYVE/PHD"/>
</dbReference>
<proteinExistence type="predicted"/>
<keyword evidence="5" id="KW-1133">Transmembrane helix</keyword>
<evidence type="ECO:0000256" key="1">
    <source>
        <dbReference type="ARBA" id="ARBA00022723"/>
    </source>
</evidence>
<dbReference type="EnsemblMetazoa" id="G4846.1">
    <property type="protein sequence ID" value="G4846.1:cds"/>
    <property type="gene ID" value="G4846"/>
</dbReference>
<dbReference type="Proteomes" id="UP000005408">
    <property type="component" value="Unassembled WGS sequence"/>
</dbReference>
<dbReference type="InterPro" id="IPR001841">
    <property type="entry name" value="Znf_RING"/>
</dbReference>